<sequence length="887" mass="98489">MPKSVVEPSALGSKPYLCNVYQVLQGLCKRLLDPSRRHKHAMKVSLSLTMAVAFTLPPRFANFHGTNPFLLGTVAIYLFPLKTVGGQLASTGVGLFGVMCGLGYANLALLLGRLIQSTNANTIGVGRRSFLWSAFVFLAIGCGYVRSKYPRAYLATIFTMVVNMFTLIRGINDFNACFHNFFFVMVFGACVSLVVSFLFWPEDHSSMLRDNVLTGLREAQNVMQSLQHIMKFSFGQEADITAFKESHVKISAALEEANYELSLTRVDSVVFVPLNASIARMLSLARAFNSAMRRRHRLYTRIHFRFEDLADKELGISAVTSREGAEPNPMNSKLAFELAFASASELFRDMTLRIEELYHGKEMVSMIEHEKFASKIDEVREKLAAEAELRTISGPHELEGAAFMDQVNAVLLDMLEAVKDTARIIGCIEKRRISLVLPRKLYTEESIEEDDSTRHAVSEGNHGLVLLLESTSALDRFRIYLADKLLAFRSSRHIKYGTKFAVVMGLISLPAYISDWHAWFESLRVQWALISAMVVMETTRGMTFRTAGMKLAGAIMGGLAAFLVIEMGQGVIYVSIAFTSLVGLGVGLLVQHPKFSRAGTVLALAYNIILGVATIFQDQETISAFARRILTLPVGAAIAISVHLTLFPFRSRSALAKTLSHSLDWLHHLVFAIEASGEFPMLKERFDDMAKKARGRVNFAKVILPATRYEISLAGHWPYERFERIQEKVVDAMVLIVGENPAEPAMSKASGGGGEKLRLKLLASLCNDLLVISHTLSARLFMPRNESLSTYVLDEYQTHLSAKIADGDPSCPGRRNFADLGRLTDLVYEMNLLREEVDELIAETQCPKKGLLPHLSFVIKKSRPSTPVRDEESAGQRVVRCATLSGP</sequence>
<feature type="transmembrane region" description="Helical" evidence="5">
    <location>
        <begin position="629"/>
        <end position="649"/>
    </location>
</feature>
<gene>
    <name evidence="7" type="ORF">C7212DRAFT_362701</name>
</gene>
<dbReference type="AlphaFoldDB" id="A0A317SSY6"/>
<dbReference type="Proteomes" id="UP000246991">
    <property type="component" value="Unassembled WGS sequence"/>
</dbReference>
<evidence type="ECO:0000313" key="8">
    <source>
        <dbReference type="Proteomes" id="UP000246991"/>
    </source>
</evidence>
<feature type="transmembrane region" description="Helical" evidence="5">
    <location>
        <begin position="571"/>
        <end position="590"/>
    </location>
</feature>
<dbReference type="OrthoDB" id="68611at2759"/>
<evidence type="ECO:0000259" key="6">
    <source>
        <dbReference type="Pfam" id="PF13515"/>
    </source>
</evidence>
<keyword evidence="4 5" id="KW-0472">Membrane</keyword>
<dbReference type="STRING" id="42249.A0A317SSY6"/>
<name>A0A317SSY6_9PEZI</name>
<comment type="subcellular location">
    <subcellularLocation>
        <location evidence="1">Membrane</location>
        <topology evidence="1">Multi-pass membrane protein</topology>
    </subcellularLocation>
</comment>
<organism evidence="7 8">
    <name type="scientific">Tuber magnatum</name>
    <name type="common">white Piedmont truffle</name>
    <dbReference type="NCBI Taxonomy" id="42249"/>
    <lineage>
        <taxon>Eukaryota</taxon>
        <taxon>Fungi</taxon>
        <taxon>Dikarya</taxon>
        <taxon>Ascomycota</taxon>
        <taxon>Pezizomycotina</taxon>
        <taxon>Pezizomycetes</taxon>
        <taxon>Pezizales</taxon>
        <taxon>Tuberaceae</taxon>
        <taxon>Tuber</taxon>
    </lineage>
</organism>
<dbReference type="Pfam" id="PF13515">
    <property type="entry name" value="FUSC_2"/>
    <property type="match status" value="1"/>
</dbReference>
<feature type="transmembrane region" description="Helical" evidence="5">
    <location>
        <begin position="548"/>
        <end position="565"/>
    </location>
</feature>
<evidence type="ECO:0000256" key="1">
    <source>
        <dbReference type="ARBA" id="ARBA00004141"/>
    </source>
</evidence>
<keyword evidence="3 5" id="KW-1133">Transmembrane helix</keyword>
<dbReference type="InterPro" id="IPR052430">
    <property type="entry name" value="IVT-Associated"/>
</dbReference>
<feature type="transmembrane region" description="Helical" evidence="5">
    <location>
        <begin position="130"/>
        <end position="146"/>
    </location>
</feature>
<dbReference type="GO" id="GO:0016020">
    <property type="term" value="C:membrane"/>
    <property type="evidence" value="ECO:0007669"/>
    <property type="project" value="UniProtKB-SubCell"/>
</dbReference>
<feature type="transmembrane region" description="Helical" evidence="5">
    <location>
        <begin position="597"/>
        <end position="617"/>
    </location>
</feature>
<feature type="transmembrane region" description="Helical" evidence="5">
    <location>
        <begin position="180"/>
        <end position="200"/>
    </location>
</feature>
<keyword evidence="8" id="KW-1185">Reference proteome</keyword>
<reference evidence="7 8" key="1">
    <citation type="submission" date="2018-03" db="EMBL/GenBank/DDBJ databases">
        <title>Genomes of Pezizomycetes fungi and the evolution of truffles.</title>
        <authorList>
            <person name="Murat C."/>
            <person name="Payen T."/>
            <person name="Noel B."/>
            <person name="Kuo A."/>
            <person name="Martin F.M."/>
        </authorList>
    </citation>
    <scope>NUCLEOTIDE SEQUENCE [LARGE SCALE GENOMIC DNA]</scope>
    <source>
        <strain evidence="7">091103-1</strain>
    </source>
</reference>
<dbReference type="PANTHER" id="PTHR47804">
    <property type="entry name" value="60S RIBOSOMAL PROTEIN L19"/>
    <property type="match status" value="1"/>
</dbReference>
<evidence type="ECO:0000256" key="2">
    <source>
        <dbReference type="ARBA" id="ARBA00022692"/>
    </source>
</evidence>
<evidence type="ECO:0000256" key="3">
    <source>
        <dbReference type="ARBA" id="ARBA00022989"/>
    </source>
</evidence>
<feature type="transmembrane region" description="Helical" evidence="5">
    <location>
        <begin position="152"/>
        <end position="168"/>
    </location>
</feature>
<accession>A0A317SSY6</accession>
<evidence type="ECO:0000256" key="4">
    <source>
        <dbReference type="ARBA" id="ARBA00023136"/>
    </source>
</evidence>
<dbReference type="InterPro" id="IPR049453">
    <property type="entry name" value="Memb_transporter_dom"/>
</dbReference>
<comment type="caution">
    <text evidence="7">The sequence shown here is derived from an EMBL/GenBank/DDBJ whole genome shotgun (WGS) entry which is preliminary data.</text>
</comment>
<feature type="domain" description="Integral membrane bound transporter" evidence="6">
    <location>
        <begin position="519"/>
        <end position="641"/>
    </location>
</feature>
<protein>
    <recommendedName>
        <fullName evidence="6">Integral membrane bound transporter domain-containing protein</fullName>
    </recommendedName>
</protein>
<keyword evidence="2 5" id="KW-0812">Transmembrane</keyword>
<evidence type="ECO:0000313" key="7">
    <source>
        <dbReference type="EMBL" id="PWW77512.1"/>
    </source>
</evidence>
<proteinExistence type="predicted"/>
<dbReference type="PANTHER" id="PTHR47804:SF3">
    <property type="entry name" value="PROTEIN BRE4"/>
    <property type="match status" value="1"/>
</dbReference>
<dbReference type="EMBL" id="PYWC01000021">
    <property type="protein sequence ID" value="PWW77512.1"/>
    <property type="molecule type" value="Genomic_DNA"/>
</dbReference>
<feature type="transmembrane region" description="Helical" evidence="5">
    <location>
        <begin position="88"/>
        <end position="109"/>
    </location>
</feature>
<feature type="transmembrane region" description="Helical" evidence="5">
    <location>
        <begin position="44"/>
        <end position="61"/>
    </location>
</feature>
<evidence type="ECO:0000256" key="5">
    <source>
        <dbReference type="SAM" id="Phobius"/>
    </source>
</evidence>